<keyword evidence="3 7" id="KW-1133">Transmembrane helix</keyword>
<dbReference type="InterPro" id="IPR020846">
    <property type="entry name" value="MFS_dom"/>
</dbReference>
<evidence type="ECO:0000256" key="5">
    <source>
        <dbReference type="ARBA" id="ARBA00023251"/>
    </source>
</evidence>
<sequence>MTASTTEAGVDRGGPTPAPHRRLTLANSVLGAVIVALDGTVLTIAQPTLRRDLDASLTEVQWTSTGYLIGVAGLLVFAGRIGDRFGHQRVFAWGALGFGAASAGIGFAPEVGWVIGLRVVQGVFGALLQPATLGMLRAAFPPDRLGMPIALRTSAIGVAAAAGPLVGGVLVARLGWRAVFFLNVVPALVMGLLALAVRPPETERTRREPGPRLDLPGAALLAVALAAFVHTLVGVPEHGWTATGAVGLLIAAVTAGALVRHERRTPDPLLPPALLGTATASAALGVLVAASAAMLGALFVCSFVLQDVLGMNPLRTSLVALPGGVMMVLGAPLSAVLLRRWGARPTALAGTALLTTGVLALSRLGPGASTVLIGGGFLLLGAGFGALMVTATAVFVRHAPPESAGVAGGLQQTAMNVGPTLGVAAATTLMPLGTGPALLVLAGVAALGAPLAARLPRPAIPARDGTRSVRNDEDKKDEREP</sequence>
<evidence type="ECO:0000256" key="2">
    <source>
        <dbReference type="ARBA" id="ARBA00022692"/>
    </source>
</evidence>
<dbReference type="RefSeq" id="WP_030039939.1">
    <property type="nucleotide sequence ID" value="NZ_KL575595.1"/>
</dbReference>
<evidence type="ECO:0000259" key="8">
    <source>
        <dbReference type="PROSITE" id="PS50850"/>
    </source>
</evidence>
<dbReference type="InterPro" id="IPR036259">
    <property type="entry name" value="MFS_trans_sf"/>
</dbReference>
<dbReference type="EMBL" id="LGUS01000179">
    <property type="protein sequence ID" value="KOG32835.1"/>
    <property type="molecule type" value="Genomic_DNA"/>
</dbReference>
<feature type="transmembrane region" description="Helical" evidence="7">
    <location>
        <begin position="280"/>
        <end position="305"/>
    </location>
</feature>
<feature type="transmembrane region" description="Helical" evidence="7">
    <location>
        <begin position="178"/>
        <end position="197"/>
    </location>
</feature>
<feature type="transmembrane region" description="Helical" evidence="7">
    <location>
        <begin position="345"/>
        <end position="365"/>
    </location>
</feature>
<proteinExistence type="predicted"/>
<keyword evidence="5" id="KW-0046">Antibiotic resistance</keyword>
<feature type="transmembrane region" description="Helical" evidence="7">
    <location>
        <begin position="29"/>
        <end position="48"/>
    </location>
</feature>
<dbReference type="GO" id="GO:0022857">
    <property type="term" value="F:transmembrane transporter activity"/>
    <property type="evidence" value="ECO:0007669"/>
    <property type="project" value="InterPro"/>
</dbReference>
<dbReference type="PANTHER" id="PTHR42718">
    <property type="entry name" value="MAJOR FACILITATOR SUPERFAMILY MULTIDRUG TRANSPORTER MFSC"/>
    <property type="match status" value="1"/>
</dbReference>
<comment type="subcellular location">
    <subcellularLocation>
        <location evidence="1">Cell membrane</location>
        <topology evidence="1">Multi-pass membrane protein</topology>
    </subcellularLocation>
</comment>
<keyword evidence="10" id="KW-1185">Reference proteome</keyword>
<feature type="region of interest" description="Disordered" evidence="6">
    <location>
        <begin position="458"/>
        <end position="481"/>
    </location>
</feature>
<feature type="transmembrane region" description="Helical" evidence="7">
    <location>
        <begin position="90"/>
        <end position="109"/>
    </location>
</feature>
<evidence type="ECO:0000313" key="9">
    <source>
        <dbReference type="EMBL" id="KOG32835.1"/>
    </source>
</evidence>
<reference evidence="10" key="1">
    <citation type="submission" date="2015-07" db="EMBL/GenBank/DDBJ databases">
        <authorList>
            <person name="Ju K.-S."/>
            <person name="Doroghazi J.R."/>
            <person name="Metcalf W.W."/>
        </authorList>
    </citation>
    <scope>NUCLEOTIDE SEQUENCE [LARGE SCALE GENOMIC DNA]</scope>
    <source>
        <strain evidence="10">NRRL 2290</strain>
    </source>
</reference>
<keyword evidence="2 7" id="KW-0812">Transmembrane</keyword>
<evidence type="ECO:0000313" key="10">
    <source>
        <dbReference type="Proteomes" id="UP000037251"/>
    </source>
</evidence>
<dbReference type="Pfam" id="PF07690">
    <property type="entry name" value="MFS_1"/>
    <property type="match status" value="1"/>
</dbReference>
<dbReference type="OrthoDB" id="4334754at2"/>
<feature type="transmembrane region" description="Helical" evidence="7">
    <location>
        <begin position="149"/>
        <end position="172"/>
    </location>
</feature>
<evidence type="ECO:0000256" key="7">
    <source>
        <dbReference type="SAM" id="Phobius"/>
    </source>
</evidence>
<dbReference type="Gene3D" id="1.20.1720.10">
    <property type="entry name" value="Multidrug resistance protein D"/>
    <property type="match status" value="1"/>
</dbReference>
<dbReference type="InterPro" id="IPR011701">
    <property type="entry name" value="MFS"/>
</dbReference>
<dbReference type="SUPFAM" id="SSF103473">
    <property type="entry name" value="MFS general substrate transporter"/>
    <property type="match status" value="1"/>
</dbReference>
<evidence type="ECO:0000256" key="6">
    <source>
        <dbReference type="SAM" id="MobiDB-lite"/>
    </source>
</evidence>
<gene>
    <name evidence="9" type="ORF">ADK37_25780</name>
</gene>
<feature type="compositionally biased region" description="Basic and acidic residues" evidence="6">
    <location>
        <begin position="464"/>
        <end position="481"/>
    </location>
</feature>
<evidence type="ECO:0000256" key="4">
    <source>
        <dbReference type="ARBA" id="ARBA00023136"/>
    </source>
</evidence>
<evidence type="ECO:0000256" key="3">
    <source>
        <dbReference type="ARBA" id="ARBA00022989"/>
    </source>
</evidence>
<feature type="transmembrane region" description="Helical" evidence="7">
    <location>
        <begin position="218"/>
        <end position="235"/>
    </location>
</feature>
<dbReference type="Gene3D" id="1.20.1250.20">
    <property type="entry name" value="MFS general substrate transporter like domains"/>
    <property type="match status" value="1"/>
</dbReference>
<name>A0A0L8L3Y6_9ACTN</name>
<dbReference type="eggNOG" id="COG0477">
    <property type="taxonomic scope" value="Bacteria"/>
</dbReference>
<organism evidence="9 10">
    <name type="scientific">Streptomyces resistomycificus</name>
    <dbReference type="NCBI Taxonomy" id="67356"/>
    <lineage>
        <taxon>Bacteria</taxon>
        <taxon>Bacillati</taxon>
        <taxon>Actinomycetota</taxon>
        <taxon>Actinomycetes</taxon>
        <taxon>Kitasatosporales</taxon>
        <taxon>Streptomycetaceae</taxon>
        <taxon>Streptomyces</taxon>
        <taxon>Streptomyces aurantiacus group</taxon>
    </lineage>
</organism>
<feature type="transmembrane region" description="Helical" evidence="7">
    <location>
        <begin position="317"/>
        <end position="338"/>
    </location>
</feature>
<dbReference type="STRING" id="67356.AQJ84_39090"/>
<evidence type="ECO:0000256" key="1">
    <source>
        <dbReference type="ARBA" id="ARBA00004651"/>
    </source>
</evidence>
<feature type="transmembrane region" description="Helical" evidence="7">
    <location>
        <begin position="241"/>
        <end position="259"/>
    </location>
</feature>
<feature type="transmembrane region" description="Helical" evidence="7">
    <location>
        <begin position="371"/>
        <end position="396"/>
    </location>
</feature>
<dbReference type="Proteomes" id="UP000037251">
    <property type="component" value="Unassembled WGS sequence"/>
</dbReference>
<dbReference type="PROSITE" id="PS50850">
    <property type="entry name" value="MFS"/>
    <property type="match status" value="1"/>
</dbReference>
<dbReference type="CDD" id="cd17321">
    <property type="entry name" value="MFS_MMR_MDR_like"/>
    <property type="match status" value="1"/>
</dbReference>
<feature type="region of interest" description="Disordered" evidence="6">
    <location>
        <begin position="1"/>
        <end position="20"/>
    </location>
</feature>
<comment type="caution">
    <text evidence="9">The sequence shown here is derived from an EMBL/GenBank/DDBJ whole genome shotgun (WGS) entry which is preliminary data.</text>
</comment>
<feature type="transmembrane region" description="Helical" evidence="7">
    <location>
        <begin position="60"/>
        <end position="78"/>
    </location>
</feature>
<feature type="domain" description="Major facilitator superfamily (MFS) profile" evidence="8">
    <location>
        <begin position="24"/>
        <end position="460"/>
    </location>
</feature>
<keyword evidence="4 7" id="KW-0472">Membrane</keyword>
<dbReference type="GO" id="GO:0005886">
    <property type="term" value="C:plasma membrane"/>
    <property type="evidence" value="ECO:0007669"/>
    <property type="project" value="UniProtKB-SubCell"/>
</dbReference>
<protein>
    <submittedName>
        <fullName evidence="9">MFS transporter</fullName>
    </submittedName>
</protein>
<dbReference type="PATRIC" id="fig|67356.5.peg.5524"/>
<dbReference type="AlphaFoldDB" id="A0A0L8L3Y6"/>
<dbReference type="GO" id="GO:0046677">
    <property type="term" value="P:response to antibiotic"/>
    <property type="evidence" value="ECO:0007669"/>
    <property type="project" value="UniProtKB-KW"/>
</dbReference>
<accession>A0A0L8L3Y6</accession>
<dbReference type="PANTHER" id="PTHR42718:SF42">
    <property type="entry name" value="EXPORT PROTEIN"/>
    <property type="match status" value="1"/>
</dbReference>